<evidence type="ECO:0000256" key="1">
    <source>
        <dbReference type="SAM" id="Coils"/>
    </source>
</evidence>
<evidence type="ECO:0000313" key="3">
    <source>
        <dbReference type="EMBL" id="NXC23060.1"/>
    </source>
</evidence>
<organism evidence="3 4">
    <name type="scientific">Corythaeola cristata</name>
    <name type="common">Great blue turaco</name>
    <dbReference type="NCBI Taxonomy" id="103954"/>
    <lineage>
        <taxon>Eukaryota</taxon>
        <taxon>Metazoa</taxon>
        <taxon>Chordata</taxon>
        <taxon>Craniata</taxon>
        <taxon>Vertebrata</taxon>
        <taxon>Euteleostomi</taxon>
        <taxon>Archelosauria</taxon>
        <taxon>Archosauria</taxon>
        <taxon>Dinosauria</taxon>
        <taxon>Saurischia</taxon>
        <taxon>Theropoda</taxon>
        <taxon>Coelurosauria</taxon>
        <taxon>Aves</taxon>
        <taxon>Neognathae</taxon>
        <taxon>Neoaves</taxon>
        <taxon>Otidimorphae</taxon>
        <taxon>Musophagiformes</taxon>
        <taxon>Musophagidae</taxon>
        <taxon>Corythaeola</taxon>
    </lineage>
</organism>
<dbReference type="PANTHER" id="PTHR23171:SF4">
    <property type="entry name" value="TUFTELIN"/>
    <property type="match status" value="1"/>
</dbReference>
<keyword evidence="1" id="KW-0175">Coiled coil</keyword>
<dbReference type="InterPro" id="IPR051375">
    <property type="entry name" value="Tuftelin_GRINL1A/MYZAP/CCD68"/>
</dbReference>
<dbReference type="AlphaFoldDB" id="A0A851M687"/>
<feature type="non-terminal residue" evidence="3">
    <location>
        <position position="150"/>
    </location>
</feature>
<name>A0A851M687_CORCR</name>
<sequence>RLASVRVTRPLALPQEHRSLLLQMKEGEAELARLRSVEGDKLAEQDRSAQLEKEVAMLREKIHHLDDMLKSQQRKVRQMIEQRLHGSVPGRAVREPAAAPSSHRSPRLRLLQNLEMHDRIEHLIEKQVSRGGHSSRARSKSEYVSRYAGS</sequence>
<evidence type="ECO:0000313" key="4">
    <source>
        <dbReference type="Proteomes" id="UP000621168"/>
    </source>
</evidence>
<dbReference type="Proteomes" id="UP000621168">
    <property type="component" value="Unassembled WGS sequence"/>
</dbReference>
<evidence type="ECO:0000256" key="2">
    <source>
        <dbReference type="SAM" id="MobiDB-lite"/>
    </source>
</evidence>
<dbReference type="OrthoDB" id="8944635at2759"/>
<keyword evidence="4" id="KW-1185">Reference proteome</keyword>
<reference evidence="3" key="1">
    <citation type="submission" date="2019-09" db="EMBL/GenBank/DDBJ databases">
        <title>Bird 10,000 Genomes (B10K) Project - Family phase.</title>
        <authorList>
            <person name="Zhang G."/>
        </authorList>
    </citation>
    <scope>NUCLEOTIDE SEQUENCE</scope>
    <source>
        <strain evidence="3">B10K-CU-031-40</strain>
    </source>
</reference>
<accession>A0A851M687</accession>
<feature type="non-terminal residue" evidence="3">
    <location>
        <position position="1"/>
    </location>
</feature>
<gene>
    <name evidence="3" type="primary">Tuft1</name>
    <name evidence="3" type="ORF">CORCRI_R08518</name>
</gene>
<dbReference type="PANTHER" id="PTHR23171">
    <property type="entry name" value="GDOWN1"/>
    <property type="match status" value="1"/>
</dbReference>
<dbReference type="EMBL" id="WBMX01024389">
    <property type="protein sequence ID" value="NXC23060.1"/>
    <property type="molecule type" value="Genomic_DNA"/>
</dbReference>
<comment type="caution">
    <text evidence="3">The sequence shown here is derived from an EMBL/GenBank/DDBJ whole genome shotgun (WGS) entry which is preliminary data.</text>
</comment>
<proteinExistence type="predicted"/>
<feature type="region of interest" description="Disordered" evidence="2">
    <location>
        <begin position="83"/>
        <end position="108"/>
    </location>
</feature>
<dbReference type="GO" id="GO:0031674">
    <property type="term" value="C:I band"/>
    <property type="evidence" value="ECO:0007669"/>
    <property type="project" value="TreeGrafter"/>
</dbReference>
<protein>
    <submittedName>
        <fullName evidence="3">TUFT1 protein</fullName>
    </submittedName>
</protein>
<dbReference type="GO" id="GO:0035556">
    <property type="term" value="P:intracellular signal transduction"/>
    <property type="evidence" value="ECO:0007669"/>
    <property type="project" value="TreeGrafter"/>
</dbReference>
<feature type="region of interest" description="Disordered" evidence="2">
    <location>
        <begin position="128"/>
        <end position="150"/>
    </location>
</feature>
<feature type="coiled-coil region" evidence="1">
    <location>
        <begin position="41"/>
        <end position="75"/>
    </location>
</feature>